<evidence type="ECO:0000256" key="3">
    <source>
        <dbReference type="ARBA" id="ARBA00023002"/>
    </source>
</evidence>
<evidence type="ECO:0008006" key="6">
    <source>
        <dbReference type="Google" id="ProtNLM"/>
    </source>
</evidence>
<organism evidence="4 5">
    <name type="scientific">Talaromyces atroroseus</name>
    <dbReference type="NCBI Taxonomy" id="1441469"/>
    <lineage>
        <taxon>Eukaryota</taxon>
        <taxon>Fungi</taxon>
        <taxon>Dikarya</taxon>
        <taxon>Ascomycota</taxon>
        <taxon>Pezizomycotina</taxon>
        <taxon>Eurotiomycetes</taxon>
        <taxon>Eurotiomycetidae</taxon>
        <taxon>Eurotiales</taxon>
        <taxon>Trichocomaceae</taxon>
        <taxon>Talaromyces</taxon>
        <taxon>Talaromyces sect. Trachyspermi</taxon>
    </lineage>
</organism>
<proteinExistence type="inferred from homology"/>
<keyword evidence="5" id="KW-1185">Reference proteome</keyword>
<dbReference type="GO" id="GO:0016491">
    <property type="term" value="F:oxidoreductase activity"/>
    <property type="evidence" value="ECO:0007669"/>
    <property type="project" value="UniProtKB-KW"/>
</dbReference>
<keyword evidence="2" id="KW-0521">NADP</keyword>
<dbReference type="AlphaFoldDB" id="A0A225AT50"/>
<dbReference type="InterPro" id="IPR036291">
    <property type="entry name" value="NAD(P)-bd_dom_sf"/>
</dbReference>
<protein>
    <recommendedName>
        <fullName evidence="6">Oxidoreductase</fullName>
    </recommendedName>
</protein>
<dbReference type="PANTHER" id="PTHR24320">
    <property type="entry name" value="RETINOL DEHYDROGENASE"/>
    <property type="match status" value="1"/>
</dbReference>
<dbReference type="Pfam" id="PF00106">
    <property type="entry name" value="adh_short"/>
    <property type="match status" value="1"/>
</dbReference>
<comment type="caution">
    <text evidence="4">The sequence shown here is derived from an EMBL/GenBank/DDBJ whole genome shotgun (WGS) entry which is preliminary data.</text>
</comment>
<dbReference type="GeneID" id="31006182"/>
<sequence>MSYKSKVASFLPERDIPDLSGKVILVTGGNGGLGKELILSVAKKNPKQIFMTGRNESACLRAIENIKCQVPNILPNITFLQCDLASLSTVQSAAEHFRREAVRLDLLICCAGIMIVPPGLTKDGYEIQFGTNHLGHALLTKLLLPVLLKTAKEPNGDVRIVVFSSQGWNLHPRKGIVFDKLRTTQADLWIARYQLYGQSKLANTLYTAELARRYPQLTCVSIHPGVVMTNLVTSTTDIDQKIVKLTSSSKILTPEEGTRNALWAATTKKEAINNGAYYEPLGDLVKLGRKGNDTDLARKLWEWTDKELETYTNDDDWS</sequence>
<comment type="similarity">
    <text evidence="1">Belongs to the short-chain dehydrogenases/reductases (SDR) family.</text>
</comment>
<dbReference type="RefSeq" id="XP_020118247.1">
    <property type="nucleotide sequence ID" value="XM_020269153.1"/>
</dbReference>
<name>A0A225AT50_TALAT</name>
<dbReference type="SUPFAM" id="SSF51735">
    <property type="entry name" value="NAD(P)-binding Rossmann-fold domains"/>
    <property type="match status" value="1"/>
</dbReference>
<dbReference type="Proteomes" id="UP000214365">
    <property type="component" value="Unassembled WGS sequence"/>
</dbReference>
<evidence type="ECO:0000313" key="4">
    <source>
        <dbReference type="EMBL" id="OKL58126.1"/>
    </source>
</evidence>
<dbReference type="PRINTS" id="PR00081">
    <property type="entry name" value="GDHRDH"/>
</dbReference>
<evidence type="ECO:0000256" key="2">
    <source>
        <dbReference type="ARBA" id="ARBA00022857"/>
    </source>
</evidence>
<reference evidence="4 5" key="1">
    <citation type="submission" date="2015-06" db="EMBL/GenBank/DDBJ databases">
        <title>Talaromyces atroroseus IBT 11181 draft genome.</title>
        <authorList>
            <person name="Rasmussen K.B."/>
            <person name="Rasmussen S."/>
            <person name="Petersen B."/>
            <person name="Sicheritz-Ponten T."/>
            <person name="Mortensen U.H."/>
            <person name="Thrane U."/>
        </authorList>
    </citation>
    <scope>NUCLEOTIDE SEQUENCE [LARGE SCALE GENOMIC DNA]</scope>
    <source>
        <strain evidence="4 5">IBT 11181</strain>
    </source>
</reference>
<dbReference type="Gene3D" id="3.40.50.720">
    <property type="entry name" value="NAD(P)-binding Rossmann-like Domain"/>
    <property type="match status" value="1"/>
</dbReference>
<dbReference type="InterPro" id="IPR002347">
    <property type="entry name" value="SDR_fam"/>
</dbReference>
<evidence type="ECO:0000313" key="5">
    <source>
        <dbReference type="Proteomes" id="UP000214365"/>
    </source>
</evidence>
<dbReference type="PANTHER" id="PTHR24320:SF154">
    <property type="entry name" value="OXIDOREDUCTASE, SHORT-CHAIN DEHYDROGENASE_REDUCTASE FAMILY (AFU_ORTHOLOGUE AFUA_2G04560)"/>
    <property type="match status" value="1"/>
</dbReference>
<keyword evidence="3" id="KW-0560">Oxidoreductase</keyword>
<accession>A0A225AT50</accession>
<dbReference type="OrthoDB" id="191139at2759"/>
<evidence type="ECO:0000256" key="1">
    <source>
        <dbReference type="ARBA" id="ARBA00006484"/>
    </source>
</evidence>
<dbReference type="STRING" id="1441469.A0A225AT50"/>
<dbReference type="EMBL" id="LFMY01000010">
    <property type="protein sequence ID" value="OKL58126.1"/>
    <property type="molecule type" value="Genomic_DNA"/>
</dbReference>
<gene>
    <name evidence="4" type="ORF">UA08_06427</name>
</gene>